<sequence>MDGSRSIQRRVTSQKPEEKLVAQVKNAPPKRRQVVESKIIDNKKKKAKAEVKSKTAKAEQKKRKQKISTETEDEDDEAKRKKKQKRVGSSSISADKAMSDTDSEKEDDDMDNTTTNVESDPEDDPMNHVDNDLRHLDDDAILRIFYNRAQTCPQDVIDIVVQRTKNWFSLSTPIPVDIILQAREDSRKVCATIEGMWSVPDIRTFIKAHKTTENKVEEKELFDEQTWDEIAALLRGYLAD</sequence>
<evidence type="ECO:0000256" key="1">
    <source>
        <dbReference type="SAM" id="MobiDB-lite"/>
    </source>
</evidence>
<proteinExistence type="predicted"/>
<gene>
    <name evidence="2" type="ORF">EKO04_010216</name>
</gene>
<dbReference type="Proteomes" id="UP000651452">
    <property type="component" value="Unassembled WGS sequence"/>
</dbReference>
<feature type="region of interest" description="Disordered" evidence="1">
    <location>
        <begin position="1"/>
        <end position="131"/>
    </location>
</feature>
<reference evidence="2" key="1">
    <citation type="submission" date="2018-12" db="EMBL/GenBank/DDBJ databases">
        <authorList>
            <person name="Syme R.A."/>
            <person name="Farfan-Caceres L."/>
            <person name="Lichtenzveig J."/>
        </authorList>
    </citation>
    <scope>NUCLEOTIDE SEQUENCE</scope>
    <source>
        <strain evidence="2">Al4</strain>
    </source>
</reference>
<feature type="compositionally biased region" description="Polar residues" evidence="1">
    <location>
        <begin position="1"/>
        <end position="14"/>
    </location>
</feature>
<accession>A0A8H7IVT6</accession>
<reference evidence="2" key="2">
    <citation type="submission" date="2020-09" db="EMBL/GenBank/DDBJ databases">
        <title>Reference genome assembly for Australian Ascochyta lentis isolate Al4.</title>
        <authorList>
            <person name="Lee R.C."/>
            <person name="Farfan-Caceres L.M."/>
            <person name="Debler J.W."/>
            <person name="Williams A.H."/>
            <person name="Henares B.M."/>
        </authorList>
    </citation>
    <scope>NUCLEOTIDE SEQUENCE</scope>
    <source>
        <strain evidence="2">Al4</strain>
    </source>
</reference>
<feature type="compositionally biased region" description="Basic and acidic residues" evidence="1">
    <location>
        <begin position="33"/>
        <end position="59"/>
    </location>
</feature>
<organism evidence="2 3">
    <name type="scientific">Ascochyta lentis</name>
    <dbReference type="NCBI Taxonomy" id="205686"/>
    <lineage>
        <taxon>Eukaryota</taxon>
        <taxon>Fungi</taxon>
        <taxon>Dikarya</taxon>
        <taxon>Ascomycota</taxon>
        <taxon>Pezizomycotina</taxon>
        <taxon>Dothideomycetes</taxon>
        <taxon>Pleosporomycetidae</taxon>
        <taxon>Pleosporales</taxon>
        <taxon>Pleosporineae</taxon>
        <taxon>Didymellaceae</taxon>
        <taxon>Ascochyta</taxon>
    </lineage>
</organism>
<keyword evidence="3" id="KW-1185">Reference proteome</keyword>
<evidence type="ECO:0000313" key="2">
    <source>
        <dbReference type="EMBL" id="KAF9691640.1"/>
    </source>
</evidence>
<dbReference type="AlphaFoldDB" id="A0A8H7IVT6"/>
<comment type="caution">
    <text evidence="2">The sequence shown here is derived from an EMBL/GenBank/DDBJ whole genome shotgun (WGS) entry which is preliminary data.</text>
</comment>
<evidence type="ECO:0000313" key="3">
    <source>
        <dbReference type="Proteomes" id="UP000651452"/>
    </source>
</evidence>
<name>A0A8H7IVT6_9PLEO</name>
<protein>
    <submittedName>
        <fullName evidence="2">Uncharacterized protein</fullName>
    </submittedName>
</protein>
<feature type="compositionally biased region" description="Acidic residues" evidence="1">
    <location>
        <begin position="101"/>
        <end position="111"/>
    </location>
</feature>
<dbReference type="EMBL" id="RZGK01000020">
    <property type="protein sequence ID" value="KAF9691640.1"/>
    <property type="molecule type" value="Genomic_DNA"/>
</dbReference>